<dbReference type="EMBL" id="RXIC02000021">
    <property type="protein sequence ID" value="KAB1220941.1"/>
    <property type="molecule type" value="Genomic_DNA"/>
</dbReference>
<dbReference type="PANTHER" id="PTHR31723">
    <property type="entry name" value="PATHOGENESIS-RELATED FAMILY PROTEIN"/>
    <property type="match status" value="1"/>
</dbReference>
<dbReference type="Gene3D" id="3.10.450.50">
    <property type="match status" value="1"/>
</dbReference>
<sequence length="239" mass="27227">MATSGVEEQDKYRTYLYGEEEKDTKWRFGAPPNYDVVNKLFEEGRTKIWPPGSLEEKVQNLIKTWEMEMFHKTSFDDYKSVDPKKYTFSLNGRKAITLEEKRKLGGGYNSLLQTSLPEKLRGYNPAEETADSSHRAFTTAFPRGFALEIVQVYSGPPVIVYKFRHWGFLEGPFKGHEPTGELVELFGMAVFELDEQMKIVKVEFFYDRGELLGGLMQGPSLGNSTGEQASSCPFLRNTG</sequence>
<dbReference type="Proteomes" id="UP000516437">
    <property type="component" value="Chromosome 3"/>
</dbReference>
<organism evidence="1 2">
    <name type="scientific">Morella rubra</name>
    <name type="common">Chinese bayberry</name>
    <dbReference type="NCBI Taxonomy" id="262757"/>
    <lineage>
        <taxon>Eukaryota</taxon>
        <taxon>Viridiplantae</taxon>
        <taxon>Streptophyta</taxon>
        <taxon>Embryophyta</taxon>
        <taxon>Tracheophyta</taxon>
        <taxon>Spermatophyta</taxon>
        <taxon>Magnoliopsida</taxon>
        <taxon>eudicotyledons</taxon>
        <taxon>Gunneridae</taxon>
        <taxon>Pentapetalae</taxon>
        <taxon>rosids</taxon>
        <taxon>fabids</taxon>
        <taxon>Fagales</taxon>
        <taxon>Myricaceae</taxon>
        <taxon>Morella</taxon>
    </lineage>
</organism>
<accession>A0A6A1W6V1</accession>
<name>A0A6A1W6V1_9ROSI</name>
<dbReference type="OrthoDB" id="65445at2759"/>
<protein>
    <submittedName>
        <fullName evidence="1">Pathogen-related protein</fullName>
    </submittedName>
</protein>
<dbReference type="PANTHER" id="PTHR31723:SF8">
    <property type="entry name" value="PATHOGEN-RELATED PROTEIN"/>
    <property type="match status" value="1"/>
</dbReference>
<gene>
    <name evidence="1" type="ORF">CJ030_MR3G025368</name>
</gene>
<dbReference type="InterPro" id="IPR032710">
    <property type="entry name" value="NTF2-like_dom_sf"/>
</dbReference>
<dbReference type="InterPro" id="IPR053218">
    <property type="entry name" value="Pathogen-related_defense"/>
</dbReference>
<reference evidence="1 2" key="1">
    <citation type="journal article" date="2019" name="Plant Biotechnol. J.">
        <title>The red bayberry genome and genetic basis of sex determination.</title>
        <authorList>
            <person name="Jia H.M."/>
            <person name="Jia H.J."/>
            <person name="Cai Q.L."/>
            <person name="Wang Y."/>
            <person name="Zhao H.B."/>
            <person name="Yang W.F."/>
            <person name="Wang G.Y."/>
            <person name="Li Y.H."/>
            <person name="Zhan D.L."/>
            <person name="Shen Y.T."/>
            <person name="Niu Q.F."/>
            <person name="Chang L."/>
            <person name="Qiu J."/>
            <person name="Zhao L."/>
            <person name="Xie H.B."/>
            <person name="Fu W.Y."/>
            <person name="Jin J."/>
            <person name="Li X.W."/>
            <person name="Jiao Y."/>
            <person name="Zhou C.C."/>
            <person name="Tu T."/>
            <person name="Chai C.Y."/>
            <person name="Gao J.L."/>
            <person name="Fan L.J."/>
            <person name="van de Weg E."/>
            <person name="Wang J.Y."/>
            <person name="Gao Z.S."/>
        </authorList>
    </citation>
    <scope>NUCLEOTIDE SEQUENCE [LARGE SCALE GENOMIC DNA]</scope>
    <source>
        <tissue evidence="1">Leaves</tissue>
    </source>
</reference>
<dbReference type="SUPFAM" id="SSF54427">
    <property type="entry name" value="NTF2-like"/>
    <property type="match status" value="1"/>
</dbReference>
<evidence type="ECO:0000313" key="1">
    <source>
        <dbReference type="EMBL" id="KAB1220941.1"/>
    </source>
</evidence>
<comment type="caution">
    <text evidence="1">The sequence shown here is derived from an EMBL/GenBank/DDBJ whole genome shotgun (WGS) entry which is preliminary data.</text>
</comment>
<keyword evidence="2" id="KW-1185">Reference proteome</keyword>
<dbReference type="AlphaFoldDB" id="A0A6A1W6V1"/>
<evidence type="ECO:0000313" key="2">
    <source>
        <dbReference type="Proteomes" id="UP000516437"/>
    </source>
</evidence>
<proteinExistence type="predicted"/>